<name>A0A135WE13_9FLAO</name>
<protein>
    <recommendedName>
        <fullName evidence="3">Leucine rich repeat-containing protein</fullName>
    </recommendedName>
</protein>
<proteinExistence type="predicted"/>
<dbReference type="Proteomes" id="UP000070513">
    <property type="component" value="Unassembled WGS sequence"/>
</dbReference>
<reference evidence="2" key="1">
    <citation type="submission" date="2015-12" db="EMBL/GenBank/DDBJ databases">
        <title>Genome sequence of a biocontrol rhizobacterium Chryseobacterium kwangjuense strain KJ1R5 isolated from pepper (Capsicum annuum L.).</title>
        <authorList>
            <person name="Jeong J.-J."/>
            <person name="Park H."/>
            <person name="Mannaa M."/>
            <person name="Sang M.K."/>
            <person name="Choi I.-G."/>
            <person name="Kim K.D."/>
        </authorList>
    </citation>
    <scope>NUCLEOTIDE SEQUENCE [LARGE SCALE GENOMIC DNA]</scope>
    <source>
        <strain evidence="2">KJ1R5</strain>
    </source>
</reference>
<dbReference type="Pfam" id="PF13306">
    <property type="entry name" value="LRR_5"/>
    <property type="match status" value="1"/>
</dbReference>
<dbReference type="InterPro" id="IPR026906">
    <property type="entry name" value="LRR_5"/>
</dbReference>
<dbReference type="RefSeq" id="WP_062651431.1">
    <property type="nucleotide sequence ID" value="NZ_LPUR01000011.1"/>
</dbReference>
<dbReference type="InterPro" id="IPR032675">
    <property type="entry name" value="LRR_dom_sf"/>
</dbReference>
<dbReference type="Gene3D" id="3.80.10.10">
    <property type="entry name" value="Ribonuclease Inhibitor"/>
    <property type="match status" value="1"/>
</dbReference>
<evidence type="ECO:0000313" key="2">
    <source>
        <dbReference type="Proteomes" id="UP000070513"/>
    </source>
</evidence>
<evidence type="ECO:0008006" key="3">
    <source>
        <dbReference type="Google" id="ProtNLM"/>
    </source>
</evidence>
<dbReference type="OrthoDB" id="6315383at2"/>
<sequence>MKTKEELRLKFENGDRPRQENFWEWMDSYWHKDEKIEMAKIAGLENGLPRFNDFYAEIDEEGNASLAHLQVRRLFIKPGTLHIPDRFASNTGISEVVLANSVVSIGADAFSNNVLKSVTITEQVATIGERAFMGTYLTSLTISPGVKEIKDSAFADNKLTSLYVPPSVTLIRPNAFNFNPGLSSVMLDKATQYYADAFGTNTRVIGGTLIADM</sequence>
<dbReference type="EMBL" id="LPUR01000011">
    <property type="protein sequence ID" value="KXH83146.1"/>
    <property type="molecule type" value="Genomic_DNA"/>
</dbReference>
<comment type="caution">
    <text evidence="1">The sequence shown here is derived from an EMBL/GenBank/DDBJ whole genome shotgun (WGS) entry which is preliminary data.</text>
</comment>
<reference evidence="1 2" key="2">
    <citation type="journal article" date="2016" name="Genome Announc.">
        <title>Draft Genome Sequence of a Biocontrol Rhizobacterium, Chryseobacterium kwangjuense Strain KJ1R5, Isolated from Pepper (Capsicum annuum).</title>
        <authorList>
            <person name="Jeong J.J."/>
            <person name="Park H."/>
            <person name="Park B.H."/>
            <person name="Mannaa M."/>
            <person name="Sang M.K."/>
            <person name="Choi I.G."/>
            <person name="Kim K.D."/>
        </authorList>
    </citation>
    <scope>NUCLEOTIDE SEQUENCE [LARGE SCALE GENOMIC DNA]</scope>
    <source>
        <strain evidence="1 2">KJ1R5</strain>
    </source>
</reference>
<evidence type="ECO:0000313" key="1">
    <source>
        <dbReference type="EMBL" id="KXH83146.1"/>
    </source>
</evidence>
<organism evidence="1 2">
    <name type="scientific">Chryseobacterium kwangjuense</name>
    <dbReference type="NCBI Taxonomy" id="267125"/>
    <lineage>
        <taxon>Bacteria</taxon>
        <taxon>Pseudomonadati</taxon>
        <taxon>Bacteroidota</taxon>
        <taxon>Flavobacteriia</taxon>
        <taxon>Flavobacteriales</taxon>
        <taxon>Weeksellaceae</taxon>
        <taxon>Chryseobacterium group</taxon>
        <taxon>Chryseobacterium</taxon>
    </lineage>
</organism>
<dbReference type="AlphaFoldDB" id="A0A135WE13"/>
<gene>
    <name evidence="1" type="ORF">AU378_12025</name>
</gene>
<accession>A0A135WE13</accession>